<dbReference type="CDD" id="cd01991">
    <property type="entry name" value="Asn_synthase_B_C"/>
    <property type="match status" value="1"/>
</dbReference>
<evidence type="ECO:0000256" key="3">
    <source>
        <dbReference type="ARBA" id="ARBA00012737"/>
    </source>
</evidence>
<reference evidence="10" key="1">
    <citation type="submission" date="2022-06" db="EMBL/GenBank/DDBJ databases">
        <title>Genome sequencing of Brevibacillus sp. BB3-R1.</title>
        <authorList>
            <person name="Heo J."/>
            <person name="Lee D."/>
            <person name="Won M."/>
            <person name="Han B.-H."/>
            <person name="Hong S.-B."/>
            <person name="Kwon S.-W."/>
        </authorList>
    </citation>
    <scope>NUCLEOTIDE SEQUENCE</scope>
    <source>
        <strain evidence="10">BB3-R1</strain>
    </source>
</reference>
<dbReference type="PROSITE" id="PS51278">
    <property type="entry name" value="GATASE_TYPE_2"/>
    <property type="match status" value="1"/>
</dbReference>
<dbReference type="Gene3D" id="3.60.20.10">
    <property type="entry name" value="Glutamine Phosphoribosylpyrophosphate, subunit 1, domain 1"/>
    <property type="match status" value="1"/>
</dbReference>
<dbReference type="Pfam" id="PF13537">
    <property type="entry name" value="GATase_7"/>
    <property type="match status" value="1"/>
</dbReference>
<keyword evidence="6" id="KW-0028">Amino-acid biosynthesis</keyword>
<dbReference type="EC" id="6.3.5.4" evidence="3"/>
<feature type="domain" description="Glutamine amidotransferase type-2" evidence="9">
    <location>
        <begin position="2"/>
        <end position="218"/>
    </location>
</feature>
<comment type="pathway">
    <text evidence="1">Amino-acid biosynthesis; L-asparagine biosynthesis; L-asparagine from L-aspartate (L-Gln route): step 1/1.</text>
</comment>
<keyword evidence="7" id="KW-0315">Glutamine amidotransferase</keyword>
<keyword evidence="4" id="KW-0547">Nucleotide-binding</keyword>
<dbReference type="PANTHER" id="PTHR43284:SF1">
    <property type="entry name" value="ASPARAGINE SYNTHETASE"/>
    <property type="match status" value="1"/>
</dbReference>
<keyword evidence="11" id="KW-1185">Reference proteome</keyword>
<dbReference type="Pfam" id="PF00733">
    <property type="entry name" value="Asn_synthase"/>
    <property type="match status" value="1"/>
</dbReference>
<dbReference type="RefSeq" id="WP_251870845.1">
    <property type="nucleotide sequence ID" value="NZ_CP098755.1"/>
</dbReference>
<evidence type="ECO:0000256" key="5">
    <source>
        <dbReference type="ARBA" id="ARBA00022840"/>
    </source>
</evidence>
<organism evidence="10 11">
    <name type="scientific">Brevibacillus ruminantium</name>
    <dbReference type="NCBI Taxonomy" id="2950604"/>
    <lineage>
        <taxon>Bacteria</taxon>
        <taxon>Bacillati</taxon>
        <taxon>Bacillota</taxon>
        <taxon>Bacilli</taxon>
        <taxon>Bacillales</taxon>
        <taxon>Paenibacillaceae</taxon>
        <taxon>Brevibacillus</taxon>
    </lineage>
</organism>
<comment type="catalytic activity">
    <reaction evidence="8">
        <text>L-aspartate + L-glutamine + ATP + H2O = L-asparagine + L-glutamate + AMP + diphosphate + H(+)</text>
        <dbReference type="Rhea" id="RHEA:12228"/>
        <dbReference type="ChEBI" id="CHEBI:15377"/>
        <dbReference type="ChEBI" id="CHEBI:15378"/>
        <dbReference type="ChEBI" id="CHEBI:29985"/>
        <dbReference type="ChEBI" id="CHEBI:29991"/>
        <dbReference type="ChEBI" id="CHEBI:30616"/>
        <dbReference type="ChEBI" id="CHEBI:33019"/>
        <dbReference type="ChEBI" id="CHEBI:58048"/>
        <dbReference type="ChEBI" id="CHEBI:58359"/>
        <dbReference type="ChEBI" id="CHEBI:456215"/>
        <dbReference type="EC" id="6.3.5.4"/>
    </reaction>
</comment>
<evidence type="ECO:0000256" key="6">
    <source>
        <dbReference type="ARBA" id="ARBA00022888"/>
    </source>
</evidence>
<dbReference type="InterPro" id="IPR033738">
    <property type="entry name" value="AsnB_N"/>
</dbReference>
<dbReference type="PANTHER" id="PTHR43284">
    <property type="entry name" value="ASPARAGINE SYNTHETASE (GLUTAMINE-HYDROLYZING)"/>
    <property type="match status" value="1"/>
</dbReference>
<dbReference type="SUPFAM" id="SSF52402">
    <property type="entry name" value="Adenine nucleotide alpha hydrolases-like"/>
    <property type="match status" value="1"/>
</dbReference>
<name>A0ABY4WA95_9BACL</name>
<comment type="similarity">
    <text evidence="2">Belongs to the asparagine synthetase family.</text>
</comment>
<proteinExistence type="inferred from homology"/>
<dbReference type="EMBL" id="CP098755">
    <property type="protein sequence ID" value="USG63766.1"/>
    <property type="molecule type" value="Genomic_DNA"/>
</dbReference>
<protein>
    <recommendedName>
        <fullName evidence="3">asparagine synthase (glutamine-hydrolyzing)</fullName>
        <ecNumber evidence="3">6.3.5.4</ecNumber>
    </recommendedName>
</protein>
<keyword evidence="6" id="KW-0061">Asparagine biosynthesis</keyword>
<dbReference type="NCBIfam" id="TIGR01536">
    <property type="entry name" value="asn_synth_AEB"/>
    <property type="match status" value="1"/>
</dbReference>
<dbReference type="InterPro" id="IPR001962">
    <property type="entry name" value="Asn_synthase"/>
</dbReference>
<sequence>MCGITGWIDWERDVSVRHDIVEAMTRALTNRGPDEEGYWYARSSQAAFGHRRLIVVDPAGGRQPMTRQRDGQEFTLVYNGELYNTEDVRRELLGRGYAFRSHSDTEVLLASYMEWGADCLHKLNGIYAFAVWEEHTQQLFLARDRLGVKPLFFAQRENALLFGSELKALLAHPLVKPVIGREGLAELFVLGPSRTPGHGVFADVHELKPGHYLTFNHSGLVQRKYWGLESYPHEEDVQQTAQHIRHLLADSIKRQLISDVPIATLLSGGLDSSAITAIAAQVFQEEGRGTLYTYSVDYVNNALHFRTNAYQPNDDAPFVHLMADRCRTSHQIIELDTSALTEALETALYARDLPGMADVDASLFLFCREIKKQTTVVLSGECADEMFGGYPWFHRDELLHTRSFPWAQATDERASWLSPELQDWVKPKEYMTRRYEEALDEVPRMPADNPMSAKRREMFYLNLTWFMSTLLDRKDRMSMAAGLEARVPYCDHRLIQYVWNIPWEMKNWGNREKGILRLALEGILPEQVLYRKKSPYPKTHNPAYAKATRSWLLQVLDDPSSPLHQMIDTQKVRSFAHESAEASGTPYFGQLMGRPQMFAYLASIDLWMRTYQVTLTS</sequence>
<evidence type="ECO:0000256" key="2">
    <source>
        <dbReference type="ARBA" id="ARBA00005752"/>
    </source>
</evidence>
<keyword evidence="5" id="KW-0067">ATP-binding</keyword>
<dbReference type="Gene3D" id="3.40.50.620">
    <property type="entry name" value="HUPs"/>
    <property type="match status" value="1"/>
</dbReference>
<evidence type="ECO:0000256" key="1">
    <source>
        <dbReference type="ARBA" id="ARBA00005187"/>
    </source>
</evidence>
<accession>A0ABY4WA95</accession>
<dbReference type="Proteomes" id="UP001056500">
    <property type="component" value="Chromosome"/>
</dbReference>
<dbReference type="SUPFAM" id="SSF56235">
    <property type="entry name" value="N-terminal nucleophile aminohydrolases (Ntn hydrolases)"/>
    <property type="match status" value="1"/>
</dbReference>
<evidence type="ECO:0000256" key="4">
    <source>
        <dbReference type="ARBA" id="ARBA00022741"/>
    </source>
</evidence>
<evidence type="ECO:0000313" key="11">
    <source>
        <dbReference type="Proteomes" id="UP001056500"/>
    </source>
</evidence>
<dbReference type="PIRSF" id="PIRSF001589">
    <property type="entry name" value="Asn_synthetase_glu-h"/>
    <property type="match status" value="1"/>
</dbReference>
<gene>
    <name evidence="10" type="primary">asnB</name>
    <name evidence="10" type="ORF">NDK47_16490</name>
</gene>
<dbReference type="InterPro" id="IPR006426">
    <property type="entry name" value="Asn_synth_AEB"/>
</dbReference>
<dbReference type="GO" id="GO:0004066">
    <property type="term" value="F:asparagine synthase (glutamine-hydrolyzing) activity"/>
    <property type="evidence" value="ECO:0007669"/>
    <property type="project" value="UniProtKB-EC"/>
</dbReference>
<dbReference type="InterPro" id="IPR029055">
    <property type="entry name" value="Ntn_hydrolases_N"/>
</dbReference>
<dbReference type="InterPro" id="IPR017932">
    <property type="entry name" value="GATase_2_dom"/>
</dbReference>
<evidence type="ECO:0000256" key="8">
    <source>
        <dbReference type="ARBA" id="ARBA00048741"/>
    </source>
</evidence>
<dbReference type="InterPro" id="IPR051786">
    <property type="entry name" value="ASN_synthetase/amidase"/>
</dbReference>
<dbReference type="InterPro" id="IPR014729">
    <property type="entry name" value="Rossmann-like_a/b/a_fold"/>
</dbReference>
<keyword evidence="10" id="KW-0436">Ligase</keyword>
<evidence type="ECO:0000259" key="9">
    <source>
        <dbReference type="PROSITE" id="PS51278"/>
    </source>
</evidence>
<evidence type="ECO:0000256" key="7">
    <source>
        <dbReference type="ARBA" id="ARBA00022962"/>
    </source>
</evidence>
<evidence type="ECO:0000313" key="10">
    <source>
        <dbReference type="EMBL" id="USG63766.1"/>
    </source>
</evidence>
<dbReference type="CDD" id="cd00712">
    <property type="entry name" value="AsnB"/>
    <property type="match status" value="1"/>
</dbReference>